<dbReference type="Pfam" id="PF12833">
    <property type="entry name" value="HTH_18"/>
    <property type="match status" value="1"/>
</dbReference>
<accession>A0ABZ2MBT9</accession>
<proteinExistence type="predicted"/>
<dbReference type="RefSeq" id="WP_394829572.1">
    <property type="nucleotide sequence ID" value="NZ_CP089984.1"/>
</dbReference>
<evidence type="ECO:0000256" key="2">
    <source>
        <dbReference type="ARBA" id="ARBA00023125"/>
    </source>
</evidence>
<dbReference type="Gene3D" id="1.10.10.60">
    <property type="entry name" value="Homeodomain-like"/>
    <property type="match status" value="1"/>
</dbReference>
<gene>
    <name evidence="5" type="ORF">LZC94_22455</name>
</gene>
<organism evidence="5 6">
    <name type="scientific">Pendulispora albinea</name>
    <dbReference type="NCBI Taxonomy" id="2741071"/>
    <lineage>
        <taxon>Bacteria</taxon>
        <taxon>Pseudomonadati</taxon>
        <taxon>Myxococcota</taxon>
        <taxon>Myxococcia</taxon>
        <taxon>Myxococcales</taxon>
        <taxon>Sorangiineae</taxon>
        <taxon>Pendulisporaceae</taxon>
        <taxon>Pendulispora</taxon>
    </lineage>
</organism>
<dbReference type="Pfam" id="PF12625">
    <property type="entry name" value="Arabinose_bd"/>
    <property type="match status" value="1"/>
</dbReference>
<name>A0ABZ2MBT9_9BACT</name>
<dbReference type="InterPro" id="IPR009057">
    <property type="entry name" value="Homeodomain-like_sf"/>
</dbReference>
<dbReference type="InterPro" id="IPR032687">
    <property type="entry name" value="AraC-type_N"/>
</dbReference>
<dbReference type="InterPro" id="IPR018060">
    <property type="entry name" value="HTH_AraC"/>
</dbReference>
<dbReference type="Proteomes" id="UP001370348">
    <property type="component" value="Chromosome"/>
</dbReference>
<evidence type="ECO:0000259" key="4">
    <source>
        <dbReference type="PROSITE" id="PS01124"/>
    </source>
</evidence>
<dbReference type="PANTHER" id="PTHR47894:SF1">
    <property type="entry name" value="HTH-TYPE TRANSCRIPTIONAL REGULATOR VQSM"/>
    <property type="match status" value="1"/>
</dbReference>
<dbReference type="InterPro" id="IPR020449">
    <property type="entry name" value="Tscrpt_reg_AraC-type_HTH"/>
</dbReference>
<dbReference type="PRINTS" id="PR00032">
    <property type="entry name" value="HTHARAC"/>
</dbReference>
<reference evidence="5 6" key="1">
    <citation type="submission" date="2021-12" db="EMBL/GenBank/DDBJ databases">
        <title>Discovery of the Pendulisporaceae a myxobacterial family with distinct sporulation behavior and unique specialized metabolism.</title>
        <authorList>
            <person name="Garcia R."/>
            <person name="Popoff A."/>
            <person name="Bader C.D."/>
            <person name="Loehr J."/>
            <person name="Walesch S."/>
            <person name="Walt C."/>
            <person name="Boldt J."/>
            <person name="Bunk B."/>
            <person name="Haeckl F.J.F.P.J."/>
            <person name="Gunesch A.P."/>
            <person name="Birkelbach J."/>
            <person name="Nuebel U."/>
            <person name="Pietschmann T."/>
            <person name="Bach T."/>
            <person name="Mueller R."/>
        </authorList>
    </citation>
    <scope>NUCLEOTIDE SEQUENCE [LARGE SCALE GENOMIC DNA]</scope>
    <source>
        <strain evidence="5 6">MSr11954</strain>
    </source>
</reference>
<dbReference type="PROSITE" id="PS01124">
    <property type="entry name" value="HTH_ARAC_FAMILY_2"/>
    <property type="match status" value="1"/>
</dbReference>
<evidence type="ECO:0000256" key="1">
    <source>
        <dbReference type="ARBA" id="ARBA00023015"/>
    </source>
</evidence>
<evidence type="ECO:0000313" key="5">
    <source>
        <dbReference type="EMBL" id="WXB19972.1"/>
    </source>
</evidence>
<evidence type="ECO:0000256" key="3">
    <source>
        <dbReference type="ARBA" id="ARBA00023163"/>
    </source>
</evidence>
<protein>
    <submittedName>
        <fullName evidence="5">AraC family transcriptional regulator</fullName>
    </submittedName>
</protein>
<keyword evidence="2" id="KW-0238">DNA-binding</keyword>
<dbReference type="EMBL" id="CP089984">
    <property type="protein sequence ID" value="WXB19972.1"/>
    <property type="molecule type" value="Genomic_DNA"/>
</dbReference>
<dbReference type="PANTHER" id="PTHR47894">
    <property type="entry name" value="HTH-TYPE TRANSCRIPTIONAL REGULATOR GADX"/>
    <property type="match status" value="1"/>
</dbReference>
<keyword evidence="3" id="KW-0804">Transcription</keyword>
<dbReference type="SUPFAM" id="SSF46689">
    <property type="entry name" value="Homeodomain-like"/>
    <property type="match status" value="1"/>
</dbReference>
<dbReference type="SMART" id="SM00342">
    <property type="entry name" value="HTH_ARAC"/>
    <property type="match status" value="1"/>
</dbReference>
<evidence type="ECO:0000313" key="6">
    <source>
        <dbReference type="Proteomes" id="UP001370348"/>
    </source>
</evidence>
<sequence length="341" mass="37413">MSGSIEPPTIPAIHALHLAELVKGWNVTHEELFSGLDLDDEFLSEPEARLSIPTLEKLVARARALTGKPALGFYLGFQMRISAHGFLGFAAMTSATTRDAIQLAAQFAPTRTSALAFRLCVDGDVASVVIDEQADFGTARDVVIPAILIGLWQIANALTGRELRGSADLAFPEPDYFAKYAHLFPAVRFGQPVNQLVFDATILDLPLTMADPAARRLAVEQCERALDALGGDGRLIGRVRSLIPRKDGGFRSLDEVASELRLSPRTLKRKLAAQAMAYSTLLEEQQRDKALLLLRALDLSLENVAERLGYSDPANFTRAFRRWTGLTPSAYRRTLTSPERK</sequence>
<keyword evidence="6" id="KW-1185">Reference proteome</keyword>
<feature type="domain" description="HTH araC/xylS-type" evidence="4">
    <location>
        <begin position="233"/>
        <end position="334"/>
    </location>
</feature>
<keyword evidence="1" id="KW-0805">Transcription regulation</keyword>